<organism evidence="1 2">
    <name type="scientific">Hymenobacter saemangeumensis</name>
    <dbReference type="NCBI Taxonomy" id="1084522"/>
    <lineage>
        <taxon>Bacteria</taxon>
        <taxon>Pseudomonadati</taxon>
        <taxon>Bacteroidota</taxon>
        <taxon>Cytophagia</taxon>
        <taxon>Cytophagales</taxon>
        <taxon>Hymenobacteraceae</taxon>
        <taxon>Hymenobacter</taxon>
    </lineage>
</organism>
<reference evidence="2" key="1">
    <citation type="journal article" date="2019" name="Int. J. Syst. Evol. Microbiol.">
        <title>The Global Catalogue of Microorganisms (GCM) 10K type strain sequencing project: providing services to taxonomists for standard genome sequencing and annotation.</title>
        <authorList>
            <consortium name="The Broad Institute Genomics Platform"/>
            <consortium name="The Broad Institute Genome Sequencing Center for Infectious Disease"/>
            <person name="Wu L."/>
            <person name="Ma J."/>
        </authorList>
    </citation>
    <scope>NUCLEOTIDE SEQUENCE [LARGE SCALE GENOMIC DNA]</scope>
    <source>
        <strain evidence="2">JCM 17923</strain>
    </source>
</reference>
<gene>
    <name evidence="1" type="ORF">GCM10023185_25840</name>
</gene>
<comment type="caution">
    <text evidence="1">The sequence shown here is derived from an EMBL/GenBank/DDBJ whole genome shotgun (WGS) entry which is preliminary data.</text>
</comment>
<dbReference type="RefSeq" id="WP_345236476.1">
    <property type="nucleotide sequence ID" value="NZ_BAABGZ010000028.1"/>
</dbReference>
<keyword evidence="2" id="KW-1185">Reference proteome</keyword>
<evidence type="ECO:0000313" key="1">
    <source>
        <dbReference type="EMBL" id="GAA4359308.1"/>
    </source>
</evidence>
<evidence type="ECO:0000313" key="2">
    <source>
        <dbReference type="Proteomes" id="UP001501153"/>
    </source>
</evidence>
<name>A0ABP8II32_9BACT</name>
<accession>A0ABP8II32</accession>
<sequence>MVRLITCQQAALLVAKRHDHALSAAQRAGLWTHLHHCRHCSRYARQSSLLAQLARHTALGPVRSPLAPVRVPPLRVLAEAR</sequence>
<protein>
    <recommendedName>
        <fullName evidence="3">Zf-HC2 domain-containing protein</fullName>
    </recommendedName>
</protein>
<dbReference type="EMBL" id="BAABGZ010000028">
    <property type="protein sequence ID" value="GAA4359308.1"/>
    <property type="molecule type" value="Genomic_DNA"/>
</dbReference>
<evidence type="ECO:0008006" key="3">
    <source>
        <dbReference type="Google" id="ProtNLM"/>
    </source>
</evidence>
<proteinExistence type="predicted"/>
<dbReference type="Proteomes" id="UP001501153">
    <property type="component" value="Unassembled WGS sequence"/>
</dbReference>